<evidence type="ECO:0000256" key="2">
    <source>
        <dbReference type="ARBA" id="ARBA00023276"/>
    </source>
</evidence>
<accession>A0ABX2BK27</accession>
<dbReference type="InterPro" id="IPR036278">
    <property type="entry name" value="Sialidase_sf"/>
</dbReference>
<keyword evidence="6" id="KW-1185">Reference proteome</keyword>
<dbReference type="SUPFAM" id="SSF50939">
    <property type="entry name" value="Sialidases"/>
    <property type="match status" value="1"/>
</dbReference>
<dbReference type="RefSeq" id="WP_172309589.1">
    <property type="nucleotide sequence ID" value="NZ_WOEY01000026.1"/>
</dbReference>
<feature type="chain" id="PRO_5046129016" evidence="3">
    <location>
        <begin position="22"/>
        <end position="329"/>
    </location>
</feature>
<dbReference type="PANTHER" id="PTHR47199">
    <property type="entry name" value="PHOTOSYSTEM II STABILITY/ASSEMBLY FACTOR HCF136, CHLOROPLASTIC"/>
    <property type="match status" value="1"/>
</dbReference>
<gene>
    <name evidence="5" type="ORF">GNZ12_06610</name>
</gene>
<keyword evidence="2" id="KW-0604">Photosystem II</keyword>
<evidence type="ECO:0000256" key="3">
    <source>
        <dbReference type="SAM" id="SignalP"/>
    </source>
</evidence>
<protein>
    <submittedName>
        <fullName evidence="5">Glycosyl hydrolase</fullName>
    </submittedName>
</protein>
<keyword evidence="5" id="KW-0378">Hydrolase</keyword>
<sequence>MLKKILMSAALSTLCATHGFAQSTGEAGAPQPVLAVQAAHAWANPTQTMLLDATHAGPSRLVAVGDHGVVILSDDEGRSWRQARQVAASSTLSAVYFADAQHGWAVGQEGVILASTDCGETWSLQRSVLTVDQPLFSVYFKDAQHGWAVGLWSLLLATDDGGHTWKPQTLPIPPGGKKADRNLFKIFAGRDGTLYIAAEQGFVLRSRDGGTTWEYRSTGNKGSLWAGTAAADGSIFVGGLLGHLYRSADGGDTWGAVDSGSSGSITGLAASGNQVLGVGLDGFMLKGADDGSKFAAHQRADRAALTAVLVPDGTSAPLLFSKDGLLKTE</sequence>
<comment type="caution">
    <text evidence="5">The sequence shown here is derived from an EMBL/GenBank/DDBJ whole genome shotgun (WGS) entry which is preliminary data.</text>
</comment>
<dbReference type="EMBL" id="WOEY01000026">
    <property type="protein sequence ID" value="NPT40994.1"/>
    <property type="molecule type" value="Genomic_DNA"/>
</dbReference>
<feature type="domain" description="Photosynthesis system II assembly factor Ycf48/Hcf136-like" evidence="4">
    <location>
        <begin position="128"/>
        <end position="271"/>
    </location>
</feature>
<evidence type="ECO:0000259" key="4">
    <source>
        <dbReference type="Pfam" id="PF14870"/>
    </source>
</evidence>
<organism evidence="5 6">
    <name type="scientific">Paraburkholderia solitsugae</name>
    <dbReference type="NCBI Taxonomy" id="2675748"/>
    <lineage>
        <taxon>Bacteria</taxon>
        <taxon>Pseudomonadati</taxon>
        <taxon>Pseudomonadota</taxon>
        <taxon>Betaproteobacteria</taxon>
        <taxon>Burkholderiales</taxon>
        <taxon>Burkholderiaceae</taxon>
        <taxon>Paraburkholderia</taxon>
    </lineage>
</organism>
<keyword evidence="3" id="KW-0732">Signal</keyword>
<evidence type="ECO:0000313" key="6">
    <source>
        <dbReference type="Proteomes" id="UP000652198"/>
    </source>
</evidence>
<dbReference type="Gene3D" id="2.130.10.10">
    <property type="entry name" value="YVTN repeat-like/Quinoprotein amine dehydrogenase"/>
    <property type="match status" value="1"/>
</dbReference>
<dbReference type="Pfam" id="PF14870">
    <property type="entry name" value="PSII_BNR"/>
    <property type="match status" value="2"/>
</dbReference>
<keyword evidence="1" id="KW-0602">Photosynthesis</keyword>
<reference evidence="5 6" key="1">
    <citation type="submission" date="2019-11" db="EMBL/GenBank/DDBJ databases">
        <title>Metabolism of dissolved organic matter in forest soils.</title>
        <authorList>
            <person name="Cyle K.T."/>
            <person name="Wilhelm R.C."/>
            <person name="Martinez C.E."/>
        </authorList>
    </citation>
    <scope>NUCLEOTIDE SEQUENCE [LARGE SCALE GENOMIC DNA]</scope>
    <source>
        <strain evidence="5 6">1N</strain>
    </source>
</reference>
<dbReference type="InterPro" id="IPR015943">
    <property type="entry name" value="WD40/YVTN_repeat-like_dom_sf"/>
</dbReference>
<dbReference type="InterPro" id="IPR028203">
    <property type="entry name" value="PSII_CF48-like_dom"/>
</dbReference>
<feature type="signal peptide" evidence="3">
    <location>
        <begin position="1"/>
        <end position="21"/>
    </location>
</feature>
<evidence type="ECO:0000313" key="5">
    <source>
        <dbReference type="EMBL" id="NPT40994.1"/>
    </source>
</evidence>
<dbReference type="PANTHER" id="PTHR47199:SF2">
    <property type="entry name" value="PHOTOSYSTEM II STABILITY_ASSEMBLY FACTOR HCF136, CHLOROPLASTIC"/>
    <property type="match status" value="1"/>
</dbReference>
<dbReference type="GO" id="GO:0016787">
    <property type="term" value="F:hydrolase activity"/>
    <property type="evidence" value="ECO:0007669"/>
    <property type="project" value="UniProtKB-KW"/>
</dbReference>
<proteinExistence type="predicted"/>
<dbReference type="CDD" id="cd15482">
    <property type="entry name" value="Sialidase_non-viral"/>
    <property type="match status" value="1"/>
</dbReference>
<evidence type="ECO:0000256" key="1">
    <source>
        <dbReference type="ARBA" id="ARBA00022531"/>
    </source>
</evidence>
<dbReference type="Proteomes" id="UP000652198">
    <property type="component" value="Unassembled WGS sequence"/>
</dbReference>
<feature type="domain" description="Photosynthesis system II assembly factor Ycf48/Hcf136-like" evidence="4">
    <location>
        <begin position="47"/>
        <end position="113"/>
    </location>
</feature>
<name>A0ABX2BK27_9BURK</name>